<evidence type="ECO:0000256" key="3">
    <source>
        <dbReference type="ARBA" id="ARBA00022729"/>
    </source>
</evidence>
<dbReference type="InterPro" id="IPR028082">
    <property type="entry name" value="Peripla_BP_I"/>
</dbReference>
<dbReference type="SUPFAM" id="SSF53822">
    <property type="entry name" value="Periplasmic binding protein-like I"/>
    <property type="match status" value="1"/>
</dbReference>
<keyword evidence="7" id="KW-1185">Reference proteome</keyword>
<evidence type="ECO:0000259" key="5">
    <source>
        <dbReference type="Pfam" id="PF13407"/>
    </source>
</evidence>
<evidence type="ECO:0000256" key="4">
    <source>
        <dbReference type="SAM" id="SignalP"/>
    </source>
</evidence>
<feature type="domain" description="Periplasmic binding protein" evidence="5">
    <location>
        <begin position="45"/>
        <end position="312"/>
    </location>
</feature>
<dbReference type="EMBL" id="JAOQJQ010000001">
    <property type="protein sequence ID" value="MCU6760758.1"/>
    <property type="molecule type" value="Genomic_DNA"/>
</dbReference>
<dbReference type="Gene3D" id="3.40.50.2300">
    <property type="match status" value="2"/>
</dbReference>
<feature type="chain" id="PRO_5047372092" evidence="4">
    <location>
        <begin position="24"/>
        <end position="370"/>
    </location>
</feature>
<accession>A0ABT2TEZ6</accession>
<evidence type="ECO:0000256" key="1">
    <source>
        <dbReference type="ARBA" id="ARBA00004196"/>
    </source>
</evidence>
<dbReference type="CDD" id="cd01536">
    <property type="entry name" value="PBP1_ABC_sugar_binding-like"/>
    <property type="match status" value="1"/>
</dbReference>
<dbReference type="PANTHER" id="PTHR46847">
    <property type="entry name" value="D-ALLOSE-BINDING PERIPLASMIC PROTEIN-RELATED"/>
    <property type="match status" value="1"/>
</dbReference>
<dbReference type="PROSITE" id="PS51257">
    <property type="entry name" value="PROKAR_LIPOPROTEIN"/>
    <property type="match status" value="1"/>
</dbReference>
<keyword evidence="3 4" id="KW-0732">Signal</keyword>
<gene>
    <name evidence="6" type="ORF">OCV88_00225</name>
</gene>
<sequence length="370" mass="39708">MKRKFITKLLAVSLVGVMALGLAACGKESDDKNSTNEAAKSDISVGIVVKTATNAHFQDIAYGAAIAGKDLGVEVKIDNTATESDIDGQITKCENMISTGVDALILTANDSKGVSTAVERAHEAKIPFVTVDTEIENQWGDDVKDYMPNYIGVDHTQMAYDMTCQILESMGGKGNVVVLRGVDAASSSQERTEGIKKAIKEYESKGVKLVAEQSANYDQDTATTKMADILQAHKDVDAVICCNDLMAVGAITALEENGFTVGADGVKVAGMDGNVIALQSIKDGKMYATAYDWSILQGYYAVVQAVDLINGKTVPETTMTPDTVITSENIDEYLTHGEELSQWQMGSAVSEISDYMRDFIEKGEAMQESK</sequence>
<dbReference type="PANTHER" id="PTHR46847:SF1">
    <property type="entry name" value="D-ALLOSE-BINDING PERIPLASMIC PROTEIN-RELATED"/>
    <property type="match status" value="1"/>
</dbReference>
<feature type="signal peptide" evidence="4">
    <location>
        <begin position="1"/>
        <end position="23"/>
    </location>
</feature>
<organism evidence="6 7">
    <name type="scientific">Brotonthovivens ammoniilytica</name>
    <dbReference type="NCBI Taxonomy" id="2981725"/>
    <lineage>
        <taxon>Bacteria</taxon>
        <taxon>Bacillati</taxon>
        <taxon>Bacillota</taxon>
        <taxon>Clostridia</taxon>
        <taxon>Lachnospirales</taxon>
        <taxon>Lachnospiraceae</taxon>
        <taxon>Brotonthovivens</taxon>
    </lineage>
</organism>
<evidence type="ECO:0000313" key="6">
    <source>
        <dbReference type="EMBL" id="MCU6760758.1"/>
    </source>
</evidence>
<dbReference type="InterPro" id="IPR025997">
    <property type="entry name" value="SBP_2_dom"/>
</dbReference>
<name>A0ABT2TEZ6_9FIRM</name>
<protein>
    <submittedName>
        <fullName evidence="6">Sugar ABC transporter substrate-binding protein</fullName>
    </submittedName>
</protein>
<comment type="subcellular location">
    <subcellularLocation>
        <location evidence="1">Cell envelope</location>
    </subcellularLocation>
</comment>
<dbReference type="RefSeq" id="WP_158423645.1">
    <property type="nucleotide sequence ID" value="NZ_JAOQJQ010000001.1"/>
</dbReference>
<reference evidence="6 7" key="1">
    <citation type="journal article" date="2021" name="ISME Commun">
        <title>Automated analysis of genomic sequences facilitates high-throughput and comprehensive description of bacteria.</title>
        <authorList>
            <person name="Hitch T.C.A."/>
        </authorList>
    </citation>
    <scope>NUCLEOTIDE SEQUENCE [LARGE SCALE GENOMIC DNA]</scope>
    <source>
        <strain evidence="6 7">Sanger_109</strain>
    </source>
</reference>
<dbReference type="Pfam" id="PF13407">
    <property type="entry name" value="Peripla_BP_4"/>
    <property type="match status" value="1"/>
</dbReference>
<proteinExistence type="inferred from homology"/>
<comment type="similarity">
    <text evidence="2">Belongs to the bacterial solute-binding protein 2 family.</text>
</comment>
<evidence type="ECO:0000313" key="7">
    <source>
        <dbReference type="Proteomes" id="UP001652442"/>
    </source>
</evidence>
<dbReference type="Proteomes" id="UP001652442">
    <property type="component" value="Unassembled WGS sequence"/>
</dbReference>
<evidence type="ECO:0000256" key="2">
    <source>
        <dbReference type="ARBA" id="ARBA00007639"/>
    </source>
</evidence>
<comment type="caution">
    <text evidence="6">The sequence shown here is derived from an EMBL/GenBank/DDBJ whole genome shotgun (WGS) entry which is preliminary data.</text>
</comment>